<reference evidence="2" key="1">
    <citation type="journal article" date="2018" name="Genome Biol.">
        <title>SKESA: strategic k-mer extension for scrupulous assemblies.</title>
        <authorList>
            <person name="Souvorov A."/>
            <person name="Agarwala R."/>
            <person name="Lipman D.J."/>
        </authorList>
    </citation>
    <scope>NUCLEOTIDE SEQUENCE</scope>
    <source>
        <strain evidence="2">Salmonella enterica</strain>
    </source>
</reference>
<dbReference type="EMBL" id="DAAQZS010000007">
    <property type="protein sequence ID" value="HAE1474242.1"/>
    <property type="molecule type" value="Genomic_DNA"/>
</dbReference>
<dbReference type="AlphaFoldDB" id="A0A5Y3VE56"/>
<evidence type="ECO:0000313" key="5">
    <source>
        <dbReference type="EMBL" id="HAB4719467.1"/>
    </source>
</evidence>
<dbReference type="EMBL" id="DAAFWI010000011">
    <property type="protein sequence ID" value="HAB1775807.1"/>
    <property type="molecule type" value="Genomic_DNA"/>
</dbReference>
<accession>A0A5Y3VE56</accession>
<evidence type="ECO:0000313" key="4">
    <source>
        <dbReference type="EMBL" id="HAB4102452.1"/>
    </source>
</evidence>
<evidence type="ECO:0000313" key="1">
    <source>
        <dbReference type="EMBL" id="ECJ2914419.1"/>
    </source>
</evidence>
<dbReference type="EMBL" id="DAAHFA010000012">
    <property type="protein sequence ID" value="HAB5841508.1"/>
    <property type="molecule type" value="Genomic_DNA"/>
</dbReference>
<reference evidence="2" key="3">
    <citation type="submission" date="2019-10" db="EMBL/GenBank/DDBJ databases">
        <authorList>
            <consortium name="NCBI Pathogen Detection Project"/>
        </authorList>
    </citation>
    <scope>NUCLEOTIDE SEQUENCE</scope>
    <source>
        <strain evidence="2">Salmonella enterica</strain>
    </source>
</reference>
<evidence type="ECO:0000313" key="3">
    <source>
        <dbReference type="EMBL" id="HAB2187455.1"/>
    </source>
</evidence>
<proteinExistence type="predicted"/>
<evidence type="ECO:0000313" key="6">
    <source>
        <dbReference type="EMBL" id="HAB5841508.1"/>
    </source>
</evidence>
<organism evidence="1">
    <name type="scientific">Salmonella diarizonae</name>
    <dbReference type="NCBI Taxonomy" id="59204"/>
    <lineage>
        <taxon>Bacteria</taxon>
        <taxon>Pseudomonadati</taxon>
        <taxon>Pseudomonadota</taxon>
        <taxon>Gammaproteobacteria</taxon>
        <taxon>Enterobacterales</taxon>
        <taxon>Enterobacteriaceae</taxon>
        <taxon>Salmonella</taxon>
    </lineage>
</organism>
<evidence type="ECO:0000313" key="2">
    <source>
        <dbReference type="EMBL" id="HAB1775807.1"/>
    </source>
</evidence>
<protein>
    <submittedName>
        <fullName evidence="1">Uncharacterized protein</fullName>
    </submittedName>
</protein>
<reference evidence="1" key="2">
    <citation type="submission" date="2019-07" db="EMBL/GenBank/DDBJ databases">
        <authorList>
            <person name="Ashton P.M."/>
            <person name="Dallman T."/>
            <person name="Nair S."/>
            <person name="De Pinna E."/>
            <person name="Peters T."/>
            <person name="Grant K."/>
        </authorList>
    </citation>
    <scope>NUCLEOTIDE SEQUENCE</scope>
    <source>
        <strain evidence="1">481463</strain>
    </source>
</reference>
<comment type="caution">
    <text evidence="1">The sequence shown here is derived from an EMBL/GenBank/DDBJ whole genome shotgun (WGS) entry which is preliminary data.</text>
</comment>
<evidence type="ECO:0000313" key="7">
    <source>
        <dbReference type="EMBL" id="HAE1474242.1"/>
    </source>
</evidence>
<dbReference type="EMBL" id="AAIXUH010000011">
    <property type="protein sequence ID" value="ECJ2914419.1"/>
    <property type="molecule type" value="Genomic_DNA"/>
</dbReference>
<dbReference type="EMBL" id="DAAFZM010000081">
    <property type="protein sequence ID" value="HAB2187455.1"/>
    <property type="molecule type" value="Genomic_DNA"/>
</dbReference>
<dbReference type="EMBL" id="DAAGVL010000008">
    <property type="protein sequence ID" value="HAB4719467.1"/>
    <property type="molecule type" value="Genomic_DNA"/>
</dbReference>
<gene>
    <name evidence="1" type="ORF">FNI27_15860</name>
    <name evidence="7" type="ORF">G3A00_09625</name>
    <name evidence="6" type="ORF">GB246_11925</name>
    <name evidence="3" type="ORF">GB348_23345</name>
    <name evidence="2" type="ORF">GBY11_09595</name>
    <name evidence="4" type="ORF">GBY15_23120</name>
    <name evidence="5" type="ORF">GBZ37_08375</name>
</gene>
<name>A0A5Y3VE56_SALDZ</name>
<dbReference type="EMBL" id="DAAGQE010000116">
    <property type="protein sequence ID" value="HAB4102452.1"/>
    <property type="molecule type" value="Genomic_DNA"/>
</dbReference>
<sequence>MAKISFQLAPVWDAVMSVYDINMLVKHTESSIIAAINDVKKTGAVSCHVVEGDYDEEHSYYHETYYYLSTSGDSEQEVIDKYSHLISQMYRRSAFMNIFGLFEYRMNRCRELMIDISKKSESKKISEQGILQKTHWMLSKVINNNVDRAVNDVDYLRVIRNYITHNNGHLPDFHKTLKKQSRKTKKEKLMLKSVKKATEAGVLQVNQFNDIILNENFLPFVVNEFGRYSNEIKESIIDYNKRTESA</sequence>